<dbReference type="EMBL" id="LVWD01000001">
    <property type="protein sequence ID" value="OAD44295.1"/>
    <property type="molecule type" value="Genomic_DNA"/>
</dbReference>
<comment type="caution">
    <text evidence="1">The sequence shown here is derived from an EMBL/GenBank/DDBJ whole genome shotgun (WGS) entry which is preliminary data.</text>
</comment>
<reference evidence="1 2" key="1">
    <citation type="submission" date="2016-02" db="EMBL/GenBank/DDBJ databases">
        <title>Draft genome sequence of Hydrogenophaga sp. LPB0072.</title>
        <authorList>
            <person name="Shin S.-K."/>
            <person name="Yi H."/>
        </authorList>
    </citation>
    <scope>NUCLEOTIDE SEQUENCE [LARGE SCALE GENOMIC DNA]</scope>
    <source>
        <strain evidence="1 2">LPB0072</strain>
    </source>
</reference>
<protein>
    <submittedName>
        <fullName evidence="1">Uncharacterized protein</fullName>
    </submittedName>
</protein>
<organism evidence="1 2">
    <name type="scientific">Hydrogenophaga crassostreae</name>
    <dbReference type="NCBI Taxonomy" id="1763535"/>
    <lineage>
        <taxon>Bacteria</taxon>
        <taxon>Pseudomonadati</taxon>
        <taxon>Pseudomonadota</taxon>
        <taxon>Betaproteobacteria</taxon>
        <taxon>Burkholderiales</taxon>
        <taxon>Comamonadaceae</taxon>
        <taxon>Hydrogenophaga</taxon>
    </lineage>
</organism>
<keyword evidence="2" id="KW-1185">Reference proteome</keyword>
<accession>A0ABX2UCG6</accession>
<sequence>MARLSMDIGVEMEDIARNTPGTGREHGEVTHRKLPIWLFTRCELRASRRIREVLWMLAQGLARVWEQSGMGLWSFLTLLRCLSHIDPPPMHALQGSVTGMQRLLSVSAAKPTHADWQEAAVGFNDPRWPEWRLYEVLRP</sequence>
<proteinExistence type="predicted"/>
<name>A0ABX2UCG6_9BURK</name>
<gene>
    <name evidence="1" type="ORF">LPB72_02120</name>
</gene>
<evidence type="ECO:0000313" key="2">
    <source>
        <dbReference type="Proteomes" id="UP000185657"/>
    </source>
</evidence>
<dbReference type="Proteomes" id="UP000185657">
    <property type="component" value="Unassembled WGS sequence"/>
</dbReference>
<evidence type="ECO:0000313" key="1">
    <source>
        <dbReference type="EMBL" id="OAD44295.1"/>
    </source>
</evidence>